<protein>
    <submittedName>
        <fullName evidence="2">Uncharacterized protein</fullName>
    </submittedName>
</protein>
<evidence type="ECO:0000313" key="2">
    <source>
        <dbReference type="EMBL" id="MDC0713154.1"/>
    </source>
</evidence>
<dbReference type="RefSeq" id="WP_272143343.1">
    <property type="nucleotide sequence ID" value="NZ_JAQNDM010000002.1"/>
</dbReference>
<evidence type="ECO:0000313" key="3">
    <source>
        <dbReference type="Proteomes" id="UP001221838"/>
    </source>
</evidence>
<dbReference type="SUPFAM" id="SSF48239">
    <property type="entry name" value="Terpenoid cyclases/Protein prenyltransferases"/>
    <property type="match status" value="1"/>
</dbReference>
<dbReference type="Proteomes" id="UP001221838">
    <property type="component" value="Unassembled WGS sequence"/>
</dbReference>
<proteinExistence type="predicted"/>
<accession>A0ABT5DJA2</accession>
<feature type="region of interest" description="Disordered" evidence="1">
    <location>
        <begin position="280"/>
        <end position="304"/>
    </location>
</feature>
<comment type="caution">
    <text evidence="2">The sequence shown here is derived from an EMBL/GenBank/DDBJ whole genome shotgun (WGS) entry which is preliminary data.</text>
</comment>
<organism evidence="2 3">
    <name type="scientific">Stigmatella ashevillensis</name>
    <dbReference type="NCBI Taxonomy" id="2995309"/>
    <lineage>
        <taxon>Bacteria</taxon>
        <taxon>Pseudomonadati</taxon>
        <taxon>Myxococcota</taxon>
        <taxon>Myxococcia</taxon>
        <taxon>Myxococcales</taxon>
        <taxon>Cystobacterineae</taxon>
        <taxon>Archangiaceae</taxon>
        <taxon>Stigmatella</taxon>
    </lineage>
</organism>
<dbReference type="EMBL" id="JAQNDM010000002">
    <property type="protein sequence ID" value="MDC0713154.1"/>
    <property type="molecule type" value="Genomic_DNA"/>
</dbReference>
<dbReference type="InterPro" id="IPR008930">
    <property type="entry name" value="Terpenoid_cyclase/PrenylTrfase"/>
</dbReference>
<feature type="compositionally biased region" description="Polar residues" evidence="1">
    <location>
        <begin position="280"/>
        <end position="300"/>
    </location>
</feature>
<evidence type="ECO:0000256" key="1">
    <source>
        <dbReference type="SAM" id="MobiDB-lite"/>
    </source>
</evidence>
<keyword evidence="3" id="KW-1185">Reference proteome</keyword>
<gene>
    <name evidence="2" type="ORF">POL68_32130</name>
</gene>
<reference evidence="2 3" key="1">
    <citation type="submission" date="2022-11" db="EMBL/GenBank/DDBJ databases">
        <title>Minimal conservation of predation-associated metabolite biosynthetic gene clusters underscores biosynthetic potential of Myxococcota including descriptions for ten novel species: Archangium lansinium sp. nov., Myxococcus landrumus sp. nov., Nannocystis bai.</title>
        <authorList>
            <person name="Ahearne A."/>
            <person name="Stevens C."/>
            <person name="Dowd S."/>
        </authorList>
    </citation>
    <scope>NUCLEOTIDE SEQUENCE [LARGE SCALE GENOMIC DNA]</scope>
    <source>
        <strain evidence="2 3">NCWAL01</strain>
    </source>
</reference>
<sequence>MMIDLKKLAAVPSPPPVRSAAVERGIADSVAYLGSEAAQRSLELDPYWPKWNSPWWHMLLLYELGEARQIPVRTSAAMAAGIDRLLHLFPIHPSDAPGADLQRDSACHCALGSMDPVLAACGIDVERTLPWVRPWFVRYQMADGGLNCDNTAYLQTGECPSSMVGTVAPLEAMLLGGAGTSEQRDFVARAAGFLIDRALIHGSQTVHNAEERGAAVAWRALTFPRFYFYDVLRGLAVLVRWAEATGQLLPEAAVATVVNALVERWPDGVVHVERQAHARSTTILPTTDRSPSPRAPTSTFPLLDATSRLGEPSEALTRQWTEARGGLLRLAHAGRLAVGSTSKSSR</sequence>
<name>A0ABT5DJA2_9BACT</name>